<dbReference type="AlphaFoldDB" id="A0A669ERF4"/>
<dbReference type="InParanoid" id="A0A669ERF4"/>
<keyword evidence="2" id="KW-1185">Reference proteome</keyword>
<reference evidence="1" key="2">
    <citation type="submission" date="2025-08" db="UniProtKB">
        <authorList>
            <consortium name="Ensembl"/>
        </authorList>
    </citation>
    <scope>IDENTIFICATION</scope>
</reference>
<accession>A0A669ERF4</accession>
<organism evidence="1 2">
    <name type="scientific">Oreochromis niloticus</name>
    <name type="common">Nile tilapia</name>
    <name type="synonym">Tilapia nilotica</name>
    <dbReference type="NCBI Taxonomy" id="8128"/>
    <lineage>
        <taxon>Eukaryota</taxon>
        <taxon>Metazoa</taxon>
        <taxon>Chordata</taxon>
        <taxon>Craniata</taxon>
        <taxon>Vertebrata</taxon>
        <taxon>Euteleostomi</taxon>
        <taxon>Actinopterygii</taxon>
        <taxon>Neopterygii</taxon>
        <taxon>Teleostei</taxon>
        <taxon>Neoteleostei</taxon>
        <taxon>Acanthomorphata</taxon>
        <taxon>Ovalentaria</taxon>
        <taxon>Cichlomorphae</taxon>
        <taxon>Cichliformes</taxon>
        <taxon>Cichlidae</taxon>
        <taxon>African cichlids</taxon>
        <taxon>Pseudocrenilabrinae</taxon>
        <taxon>Oreochromini</taxon>
        <taxon>Oreochromis</taxon>
    </lineage>
</organism>
<proteinExistence type="predicted"/>
<dbReference type="Ensembl" id="ENSONIT00000034336.1">
    <property type="protein sequence ID" value="ENSONIP00000073531.1"/>
    <property type="gene ID" value="ENSONIG00000038596.1"/>
</dbReference>
<reference evidence="1" key="3">
    <citation type="submission" date="2025-09" db="UniProtKB">
        <authorList>
            <consortium name="Ensembl"/>
        </authorList>
    </citation>
    <scope>IDENTIFICATION</scope>
</reference>
<name>A0A669ERF4_ORENI</name>
<reference evidence="2" key="1">
    <citation type="submission" date="2012-01" db="EMBL/GenBank/DDBJ databases">
        <title>The Genome Sequence of Oreochromis niloticus (Nile Tilapia).</title>
        <authorList>
            <consortium name="Broad Institute Genome Assembly Team"/>
            <consortium name="Broad Institute Sequencing Platform"/>
            <person name="Di Palma F."/>
            <person name="Johnson J."/>
            <person name="Lander E.S."/>
            <person name="Lindblad-Toh K."/>
        </authorList>
    </citation>
    <scope>NUCLEOTIDE SEQUENCE [LARGE SCALE GENOMIC DNA]</scope>
</reference>
<protein>
    <submittedName>
        <fullName evidence="1">Uncharacterized protein</fullName>
    </submittedName>
</protein>
<dbReference type="Proteomes" id="UP000005207">
    <property type="component" value="Linkage group LG18"/>
</dbReference>
<evidence type="ECO:0000313" key="1">
    <source>
        <dbReference type="Ensembl" id="ENSONIP00000073531.1"/>
    </source>
</evidence>
<evidence type="ECO:0000313" key="2">
    <source>
        <dbReference type="Proteomes" id="UP000005207"/>
    </source>
</evidence>
<sequence>MQYLTLYSYNDQGGEEAAVEAGQESTPTSLSTGAAFSCSMLESNKESFTLEAMKGILGPCQCAQMGLTLMVTGANALLELPTS</sequence>